<protein>
    <submittedName>
        <fullName evidence="1">Uncharacterized protein</fullName>
    </submittedName>
</protein>
<proteinExistence type="predicted"/>
<dbReference type="AlphaFoldDB" id="A0AAD3M4G0"/>
<evidence type="ECO:0000313" key="1">
    <source>
        <dbReference type="EMBL" id="GLD47214.1"/>
    </source>
</evidence>
<dbReference type="Proteomes" id="UP001279410">
    <property type="component" value="Unassembled WGS sequence"/>
</dbReference>
<evidence type="ECO:0000313" key="2">
    <source>
        <dbReference type="Proteomes" id="UP001279410"/>
    </source>
</evidence>
<sequence length="93" mass="10775">MAVWRRRDSGQWWGGRKGGEGCWESGRQLPGSDNRGCILIFRHRMREKPALLLPHHPVRKTINPAIREQSTELSPGYRWLRVTSAPIIHQPQL</sequence>
<gene>
    <name evidence="1" type="ORF">AKAME5_000143400</name>
</gene>
<dbReference type="EMBL" id="BRZM01000003">
    <property type="protein sequence ID" value="GLD47214.1"/>
    <property type="molecule type" value="Genomic_DNA"/>
</dbReference>
<reference evidence="1" key="1">
    <citation type="submission" date="2022-08" db="EMBL/GenBank/DDBJ databases">
        <title>Genome sequencing of akame (Lates japonicus).</title>
        <authorList>
            <person name="Hashiguchi Y."/>
            <person name="Takahashi H."/>
        </authorList>
    </citation>
    <scope>NUCLEOTIDE SEQUENCE</scope>
    <source>
        <strain evidence="1">Kochi</strain>
    </source>
</reference>
<comment type="caution">
    <text evidence="1">The sequence shown here is derived from an EMBL/GenBank/DDBJ whole genome shotgun (WGS) entry which is preliminary data.</text>
</comment>
<keyword evidence="2" id="KW-1185">Reference proteome</keyword>
<name>A0AAD3M4G0_LATJO</name>
<accession>A0AAD3M4G0</accession>
<organism evidence="1 2">
    <name type="scientific">Lates japonicus</name>
    <name type="common">Japanese lates</name>
    <dbReference type="NCBI Taxonomy" id="270547"/>
    <lineage>
        <taxon>Eukaryota</taxon>
        <taxon>Metazoa</taxon>
        <taxon>Chordata</taxon>
        <taxon>Craniata</taxon>
        <taxon>Vertebrata</taxon>
        <taxon>Euteleostomi</taxon>
        <taxon>Actinopterygii</taxon>
        <taxon>Neopterygii</taxon>
        <taxon>Teleostei</taxon>
        <taxon>Neoteleostei</taxon>
        <taxon>Acanthomorphata</taxon>
        <taxon>Carangaria</taxon>
        <taxon>Carangaria incertae sedis</taxon>
        <taxon>Centropomidae</taxon>
        <taxon>Lates</taxon>
    </lineage>
</organism>